<evidence type="ECO:0000313" key="2">
    <source>
        <dbReference type="Proteomes" id="UP000050700"/>
    </source>
</evidence>
<evidence type="ECO:0000313" key="1">
    <source>
        <dbReference type="EMBL" id="KIS35301.1"/>
    </source>
</evidence>
<reference evidence="1 2" key="1">
    <citation type="submission" date="2014-05" db="EMBL/GenBank/DDBJ databases">
        <title>Methylome analysis of the phasevarions of Haemophilus influenzae.</title>
        <authorList>
            <person name="Atack J.M."/>
            <person name="Fox K.L."/>
            <person name="Power P.M."/>
            <person name="Clark T."/>
            <person name="Jurcisek J."/>
            <person name="Korlach J."/>
            <person name="Bakaletz L.O."/>
            <person name="Jennings M.P."/>
        </authorList>
    </citation>
    <scope>NUCLEOTIDE SEQUENCE [LARGE SCALE GENOMIC DNA]</scope>
    <source>
        <strain evidence="1 2">1209</strain>
    </source>
</reference>
<dbReference type="Proteomes" id="UP000050700">
    <property type="component" value="Unassembled WGS sequence"/>
</dbReference>
<name>A0A158SWQ7_HAEIF</name>
<dbReference type="EMBL" id="JMQP01000002">
    <property type="protein sequence ID" value="KIS35301.1"/>
    <property type="molecule type" value="Genomic_DNA"/>
</dbReference>
<sequence length="36" mass="3965">MRSLVKLTDLLSSIKTPNKNGQTIDFSINLTACDLL</sequence>
<organism evidence="1 2">
    <name type="scientific">Haemophilus influenzae</name>
    <dbReference type="NCBI Taxonomy" id="727"/>
    <lineage>
        <taxon>Bacteria</taxon>
        <taxon>Pseudomonadati</taxon>
        <taxon>Pseudomonadota</taxon>
        <taxon>Gammaproteobacteria</taxon>
        <taxon>Pasteurellales</taxon>
        <taxon>Pasteurellaceae</taxon>
        <taxon>Haemophilus</taxon>
    </lineage>
</organism>
<gene>
    <name evidence="1" type="ORF">NTHI1209_00905</name>
</gene>
<accession>A0A158SWQ7</accession>
<protein>
    <submittedName>
        <fullName evidence="1">Uncharacterized protein</fullName>
    </submittedName>
</protein>
<proteinExistence type="predicted"/>
<comment type="caution">
    <text evidence="1">The sequence shown here is derived from an EMBL/GenBank/DDBJ whole genome shotgun (WGS) entry which is preliminary data.</text>
</comment>
<dbReference type="PATRIC" id="fig|727.582.peg.828"/>
<dbReference type="AlphaFoldDB" id="A0A158SWQ7"/>